<name>A0A090GTD5_MESPL</name>
<dbReference type="EMBL" id="CCNE01000009">
    <property type="protein sequence ID" value="CDX52836.1"/>
    <property type="molecule type" value="Genomic_DNA"/>
</dbReference>
<evidence type="ECO:0000313" key="2">
    <source>
        <dbReference type="Proteomes" id="UP000046122"/>
    </source>
</evidence>
<protein>
    <recommendedName>
        <fullName evidence="3">Transposase</fullName>
    </recommendedName>
</protein>
<accession>A0A090GTD5</accession>
<reference evidence="1 2" key="1">
    <citation type="submission" date="2014-08" db="EMBL/GenBank/DDBJ databases">
        <authorList>
            <person name="Moulin Lionel"/>
        </authorList>
    </citation>
    <scope>NUCLEOTIDE SEQUENCE [LARGE SCALE GENOMIC DNA]</scope>
</reference>
<proteinExistence type="predicted"/>
<gene>
    <name evidence="1" type="ORF">MPL3365_170121</name>
</gene>
<dbReference type="Proteomes" id="UP000046122">
    <property type="component" value="Unassembled WGS sequence"/>
</dbReference>
<dbReference type="AlphaFoldDB" id="A0A090GTD5"/>
<evidence type="ECO:0000313" key="1">
    <source>
        <dbReference type="EMBL" id="CDX52836.1"/>
    </source>
</evidence>
<evidence type="ECO:0008006" key="3">
    <source>
        <dbReference type="Google" id="ProtNLM"/>
    </source>
</evidence>
<sequence length="51" mass="5775">MDRTSKFAFARLMQKATTVIARTFLDGLVEAVPYEIHTVLIDYGIQFADLP</sequence>
<organism evidence="1 2">
    <name type="scientific">Mesorhizobium plurifarium</name>
    <dbReference type="NCBI Taxonomy" id="69974"/>
    <lineage>
        <taxon>Bacteria</taxon>
        <taxon>Pseudomonadati</taxon>
        <taxon>Pseudomonadota</taxon>
        <taxon>Alphaproteobacteria</taxon>
        <taxon>Hyphomicrobiales</taxon>
        <taxon>Phyllobacteriaceae</taxon>
        <taxon>Mesorhizobium</taxon>
    </lineage>
</organism>